<evidence type="ECO:0000313" key="2">
    <source>
        <dbReference type="EMBL" id="KAJ1079895.1"/>
    </source>
</evidence>
<feature type="region of interest" description="Disordered" evidence="1">
    <location>
        <begin position="1"/>
        <end position="94"/>
    </location>
</feature>
<keyword evidence="3" id="KW-1185">Reference proteome</keyword>
<accession>A0AAV7KW69</accession>
<reference evidence="2" key="1">
    <citation type="journal article" date="2022" name="bioRxiv">
        <title>Sequencing and chromosome-scale assembly of the giantPleurodeles waltlgenome.</title>
        <authorList>
            <person name="Brown T."/>
            <person name="Elewa A."/>
            <person name="Iarovenko S."/>
            <person name="Subramanian E."/>
            <person name="Araus A.J."/>
            <person name="Petzold A."/>
            <person name="Susuki M."/>
            <person name="Suzuki K.-i.T."/>
            <person name="Hayashi T."/>
            <person name="Toyoda A."/>
            <person name="Oliveira C."/>
            <person name="Osipova E."/>
            <person name="Leigh N.D."/>
            <person name="Simon A."/>
            <person name="Yun M.H."/>
        </authorList>
    </citation>
    <scope>NUCLEOTIDE SEQUENCE</scope>
    <source>
        <strain evidence="2">20211129_DDA</strain>
        <tissue evidence="2">Liver</tissue>
    </source>
</reference>
<sequence length="112" mass="12459">MSTISSGRGKLVLPNDSLSSSFPKDYVLLKDRPEDVPKPPKKAMDYSSSSDEIESSEEEDDGDTDRQDESRDSSGARWSAVQNRTKVSSENTTRFNTARAINGAQTIDYFLF</sequence>
<proteinExistence type="predicted"/>
<feature type="compositionally biased region" description="Acidic residues" evidence="1">
    <location>
        <begin position="51"/>
        <end position="63"/>
    </location>
</feature>
<dbReference type="Proteomes" id="UP001066276">
    <property type="component" value="Chromosome 12"/>
</dbReference>
<gene>
    <name evidence="2" type="ORF">NDU88_000124</name>
</gene>
<dbReference type="EMBL" id="JANPWB010000016">
    <property type="protein sequence ID" value="KAJ1079895.1"/>
    <property type="molecule type" value="Genomic_DNA"/>
</dbReference>
<feature type="compositionally biased region" description="Polar residues" evidence="1">
    <location>
        <begin position="80"/>
        <end position="94"/>
    </location>
</feature>
<dbReference type="AlphaFoldDB" id="A0AAV7KW69"/>
<name>A0AAV7KW69_PLEWA</name>
<feature type="compositionally biased region" description="Basic and acidic residues" evidence="1">
    <location>
        <begin position="64"/>
        <end position="74"/>
    </location>
</feature>
<comment type="caution">
    <text evidence="2">The sequence shown here is derived from an EMBL/GenBank/DDBJ whole genome shotgun (WGS) entry which is preliminary data.</text>
</comment>
<protein>
    <submittedName>
        <fullName evidence="2">Uncharacterized protein</fullName>
    </submittedName>
</protein>
<evidence type="ECO:0000256" key="1">
    <source>
        <dbReference type="SAM" id="MobiDB-lite"/>
    </source>
</evidence>
<evidence type="ECO:0000313" key="3">
    <source>
        <dbReference type="Proteomes" id="UP001066276"/>
    </source>
</evidence>
<feature type="compositionally biased region" description="Basic and acidic residues" evidence="1">
    <location>
        <begin position="27"/>
        <end position="44"/>
    </location>
</feature>
<organism evidence="2 3">
    <name type="scientific">Pleurodeles waltl</name>
    <name type="common">Iberian ribbed newt</name>
    <dbReference type="NCBI Taxonomy" id="8319"/>
    <lineage>
        <taxon>Eukaryota</taxon>
        <taxon>Metazoa</taxon>
        <taxon>Chordata</taxon>
        <taxon>Craniata</taxon>
        <taxon>Vertebrata</taxon>
        <taxon>Euteleostomi</taxon>
        <taxon>Amphibia</taxon>
        <taxon>Batrachia</taxon>
        <taxon>Caudata</taxon>
        <taxon>Salamandroidea</taxon>
        <taxon>Salamandridae</taxon>
        <taxon>Pleurodelinae</taxon>
        <taxon>Pleurodeles</taxon>
    </lineage>
</organism>